<dbReference type="AlphaFoldDB" id="A0A2X0RGM3"/>
<proteinExistence type="predicted"/>
<reference evidence="1" key="1">
    <citation type="submission" date="2018-05" db="EMBL/GenBank/DDBJ databases">
        <authorList>
            <person name="Lanie J.A."/>
            <person name="Ng W.-L."/>
            <person name="Kazmierczak K.M."/>
            <person name="Andrzejewski T.M."/>
            <person name="Davidsen T.M."/>
            <person name="Wayne K.J."/>
            <person name="Tettelin H."/>
            <person name="Glass J.I."/>
            <person name="Rusch D."/>
            <person name="Podicherti R."/>
            <person name="Tsui H.-C.T."/>
            <person name="Winkler M.E."/>
        </authorList>
    </citation>
    <scope>NUCLEOTIDE SEQUENCE</scope>
    <source>
        <strain evidence="1">KNB</strain>
    </source>
</reference>
<dbReference type="EMBL" id="LS423452">
    <property type="protein sequence ID" value="SPS06914.1"/>
    <property type="molecule type" value="Genomic_DNA"/>
</dbReference>
<name>A0A2X0RGM3_9PROT</name>
<dbReference type="Gene3D" id="1.10.1660.10">
    <property type="match status" value="1"/>
</dbReference>
<dbReference type="Pfam" id="PF13591">
    <property type="entry name" value="MerR_2"/>
    <property type="match status" value="1"/>
</dbReference>
<protein>
    <recommendedName>
        <fullName evidence="2">Chaperone modulatory protein CbpM</fullName>
    </recommendedName>
</protein>
<evidence type="ECO:0008006" key="2">
    <source>
        <dbReference type="Google" id="ProtNLM"/>
    </source>
</evidence>
<accession>A0A2X0RGM3</accession>
<gene>
    <name evidence="1" type="ORF">NITFAB_2511</name>
</gene>
<sequence>MKIEHTEVLWMDQYQKLSFADLAKLSGLSEEVLTELVNYEAIVPIEMDAEKQTFDASCLAIAKTACRLQNDFGLDTQGLAVTLTLLARIQDLETQLHDLRMQLPRQI</sequence>
<evidence type="ECO:0000313" key="1">
    <source>
        <dbReference type="EMBL" id="SPS06914.1"/>
    </source>
</evidence>
<organism evidence="1">
    <name type="scientific">Candidatus Nitrotoga fabula</name>
    <dbReference type="NCBI Taxonomy" id="2182327"/>
    <lineage>
        <taxon>Bacteria</taxon>
        <taxon>Pseudomonadati</taxon>
        <taxon>Pseudomonadota</taxon>
        <taxon>Betaproteobacteria</taxon>
        <taxon>Nitrosomonadales</taxon>
        <taxon>Gallionellaceae</taxon>
        <taxon>Candidatus Nitrotoga</taxon>
    </lineage>
</organism>